<reference evidence="3" key="1">
    <citation type="journal article" date="2010" name="Nat. Biotechnol.">
        <title>Draft genome sequence of the oilseed species Ricinus communis.</title>
        <authorList>
            <person name="Chan A.P."/>
            <person name="Crabtree J."/>
            <person name="Zhao Q."/>
            <person name="Lorenzi H."/>
            <person name="Orvis J."/>
            <person name="Puiu D."/>
            <person name="Melake-Berhan A."/>
            <person name="Jones K.M."/>
            <person name="Redman J."/>
            <person name="Chen G."/>
            <person name="Cahoon E.B."/>
            <person name="Gedil M."/>
            <person name="Stanke M."/>
            <person name="Haas B.J."/>
            <person name="Wortman J.R."/>
            <person name="Fraser-Liggett C.M."/>
            <person name="Ravel J."/>
            <person name="Rabinowicz P.D."/>
        </authorList>
    </citation>
    <scope>NUCLEOTIDE SEQUENCE [LARGE SCALE GENOMIC DNA]</scope>
    <source>
        <strain evidence="3">cv. Hale</strain>
    </source>
</reference>
<dbReference type="InParanoid" id="B9TLS4"/>
<keyword evidence="3" id="KW-1185">Reference proteome</keyword>
<gene>
    <name evidence="2" type="ORF">RCOM_2071810</name>
</gene>
<feature type="compositionally biased region" description="Polar residues" evidence="1">
    <location>
        <begin position="1"/>
        <end position="16"/>
    </location>
</feature>
<dbReference type="EMBL" id="EQ987382">
    <property type="protein sequence ID" value="EEF23189.1"/>
    <property type="molecule type" value="Genomic_DNA"/>
</dbReference>
<name>B9TLS4_RICCO</name>
<protein>
    <submittedName>
        <fullName evidence="2">Uncharacterized protein</fullName>
    </submittedName>
</protein>
<evidence type="ECO:0000256" key="1">
    <source>
        <dbReference type="SAM" id="MobiDB-lite"/>
    </source>
</evidence>
<dbReference type="AlphaFoldDB" id="B9TLS4"/>
<evidence type="ECO:0000313" key="3">
    <source>
        <dbReference type="Proteomes" id="UP000008311"/>
    </source>
</evidence>
<proteinExistence type="predicted"/>
<evidence type="ECO:0000313" key="2">
    <source>
        <dbReference type="EMBL" id="EEF23189.1"/>
    </source>
</evidence>
<dbReference type="Proteomes" id="UP000008311">
    <property type="component" value="Unassembled WGS sequence"/>
</dbReference>
<sequence>MSDPNSATASAGSSAQPRMANPSFGPRRKVTRPTTAALTQAKISVAIPRAATAIACVRPRMTNSASARMAALVTELLIREQGKPCSALLVLIRIGQQREVAGALDAARQLALVFGLGAGDAARNDLAGFGNVGLQGFQILVVDLFDAFS</sequence>
<feature type="region of interest" description="Disordered" evidence="1">
    <location>
        <begin position="1"/>
        <end position="33"/>
    </location>
</feature>
<organism evidence="2 3">
    <name type="scientific">Ricinus communis</name>
    <name type="common">Castor bean</name>
    <dbReference type="NCBI Taxonomy" id="3988"/>
    <lineage>
        <taxon>Eukaryota</taxon>
        <taxon>Viridiplantae</taxon>
        <taxon>Streptophyta</taxon>
        <taxon>Embryophyta</taxon>
        <taxon>Tracheophyta</taxon>
        <taxon>Spermatophyta</taxon>
        <taxon>Magnoliopsida</taxon>
        <taxon>eudicotyledons</taxon>
        <taxon>Gunneridae</taxon>
        <taxon>Pentapetalae</taxon>
        <taxon>rosids</taxon>
        <taxon>fabids</taxon>
        <taxon>Malpighiales</taxon>
        <taxon>Euphorbiaceae</taxon>
        <taxon>Acalyphoideae</taxon>
        <taxon>Acalypheae</taxon>
        <taxon>Ricinus</taxon>
    </lineage>
</organism>
<accession>B9TLS4</accession>
<feature type="non-terminal residue" evidence="2">
    <location>
        <position position="149"/>
    </location>
</feature>